<dbReference type="GO" id="GO:0042973">
    <property type="term" value="F:glucan endo-1,3-beta-D-glucosidase activity"/>
    <property type="evidence" value="ECO:0007669"/>
    <property type="project" value="TreeGrafter"/>
</dbReference>
<evidence type="ECO:0000256" key="5">
    <source>
        <dbReference type="ARBA" id="ARBA00022729"/>
    </source>
</evidence>
<organism evidence="14 15">
    <name type="scientific">Tothia fuscella</name>
    <dbReference type="NCBI Taxonomy" id="1048955"/>
    <lineage>
        <taxon>Eukaryota</taxon>
        <taxon>Fungi</taxon>
        <taxon>Dikarya</taxon>
        <taxon>Ascomycota</taxon>
        <taxon>Pezizomycotina</taxon>
        <taxon>Dothideomycetes</taxon>
        <taxon>Pleosporomycetidae</taxon>
        <taxon>Venturiales</taxon>
        <taxon>Cylindrosympodiaceae</taxon>
        <taxon>Tothia</taxon>
    </lineage>
</organism>
<evidence type="ECO:0000256" key="11">
    <source>
        <dbReference type="ARBA" id="ARBA00041516"/>
    </source>
</evidence>
<evidence type="ECO:0000256" key="4">
    <source>
        <dbReference type="ARBA" id="ARBA00022525"/>
    </source>
</evidence>
<dbReference type="InterPro" id="IPR017853">
    <property type="entry name" value="GH"/>
</dbReference>
<dbReference type="GO" id="GO:0009986">
    <property type="term" value="C:cell surface"/>
    <property type="evidence" value="ECO:0007669"/>
    <property type="project" value="TreeGrafter"/>
</dbReference>
<dbReference type="InterPro" id="IPR050732">
    <property type="entry name" value="Beta-glucan_modifiers"/>
</dbReference>
<comment type="function">
    <text evidence="8">Beta-glucosidases are one of a number of cellulolytic enzymes involved in the degradation of cellulosic biomass. Catalyzes the last step releasing glucose from the inhibitory cellobiose.</text>
</comment>
<keyword evidence="7" id="KW-0326">Glycosidase</keyword>
<evidence type="ECO:0000256" key="6">
    <source>
        <dbReference type="ARBA" id="ARBA00022801"/>
    </source>
</evidence>
<dbReference type="GO" id="GO:0071555">
    <property type="term" value="P:cell wall organization"/>
    <property type="evidence" value="ECO:0007669"/>
    <property type="project" value="TreeGrafter"/>
</dbReference>
<proteinExistence type="inferred from homology"/>
<dbReference type="EMBL" id="MU007012">
    <property type="protein sequence ID" value="KAF2435811.1"/>
    <property type="molecule type" value="Genomic_DNA"/>
</dbReference>
<evidence type="ECO:0000256" key="13">
    <source>
        <dbReference type="SAM" id="MobiDB-lite"/>
    </source>
</evidence>
<accession>A0A9P4P1Q8</accession>
<evidence type="ECO:0000256" key="9">
    <source>
        <dbReference type="ARBA" id="ARBA00039284"/>
    </source>
</evidence>
<evidence type="ECO:0000313" key="15">
    <source>
        <dbReference type="Proteomes" id="UP000800235"/>
    </source>
</evidence>
<sequence>VVPIPTPLVTVCPTPGTYEFPAVTVKINNTITVVAARTTPLTPGPNTWGGYTVTVNGSSTVTCPYVQIQTSGTVVTSVVKETTYVCPSAGVYTPIEPTSTTASVSTVLVYPVPTTYTPDVYTAPATTVTATVSDYVYVCPLETATRSTTAVATTTAAPIVPAKISVQAYSAPAKPSVQEFSAPAKPSVQASSPSATPSKAPSSSPDIKVNGKKWAMTYTPYTKAGLCKTASEVDSDISLIASKGFTTVRLYATDCFGLTNVGASCKAHGLKLIMGVFIKADGIDGARPQIGEIANWGKQGNWDLIVMLVVGNEALFNNYCSASQLAGFISEAKSTWSAAGYKGPVTTTEPLDKLQASGGELCGVIDVIGANIQPFFNGGINAASAGTFVKGQLDLAAKVCPGKTAYNLECGWPNGGNANSASVPGASQQAAAIADIIDKVGEHTVIFSFDNDAWKHPGEFGVEQYFGCSNLF</sequence>
<dbReference type="OrthoDB" id="4082933at2759"/>
<feature type="region of interest" description="Disordered" evidence="13">
    <location>
        <begin position="182"/>
        <end position="207"/>
    </location>
</feature>
<evidence type="ECO:0000256" key="1">
    <source>
        <dbReference type="ARBA" id="ARBA00004191"/>
    </source>
</evidence>
<dbReference type="PANTHER" id="PTHR16631">
    <property type="entry name" value="GLUCAN 1,3-BETA-GLUCOSIDASE"/>
    <property type="match status" value="1"/>
</dbReference>
<evidence type="ECO:0000256" key="12">
    <source>
        <dbReference type="ARBA" id="ARBA00042762"/>
    </source>
</evidence>
<dbReference type="GO" id="GO:0005576">
    <property type="term" value="C:extracellular region"/>
    <property type="evidence" value="ECO:0007669"/>
    <property type="project" value="TreeGrafter"/>
</dbReference>
<feature type="non-terminal residue" evidence="14">
    <location>
        <position position="1"/>
    </location>
</feature>
<dbReference type="PANTHER" id="PTHR16631:SF24">
    <property type="entry name" value="FAMILY 17 GLUCOSIDASE SCW11-RELATED"/>
    <property type="match status" value="1"/>
</dbReference>
<evidence type="ECO:0000256" key="10">
    <source>
        <dbReference type="ARBA" id="ARBA00041495"/>
    </source>
</evidence>
<keyword evidence="3" id="KW-0134">Cell wall</keyword>
<name>A0A9P4P1Q8_9PEZI</name>
<comment type="subcellular location">
    <subcellularLocation>
        <location evidence="1">Secreted</location>
        <location evidence="1">Cell wall</location>
    </subcellularLocation>
</comment>
<protein>
    <recommendedName>
        <fullName evidence="9">Probable beta-glucosidase btgE</fullName>
    </recommendedName>
    <alternativeName>
        <fullName evidence="10">Beta-D-glucoside glucohydrolase btgE</fullName>
    </alternativeName>
    <alternativeName>
        <fullName evidence="12">Cellobiase btgE</fullName>
    </alternativeName>
    <alternativeName>
        <fullName evidence="11">Gentiobiase btgE</fullName>
    </alternativeName>
</protein>
<evidence type="ECO:0000256" key="3">
    <source>
        <dbReference type="ARBA" id="ARBA00022512"/>
    </source>
</evidence>
<keyword evidence="5" id="KW-0732">Signal</keyword>
<keyword evidence="4" id="KW-0964">Secreted</keyword>
<keyword evidence="6 14" id="KW-0378">Hydrolase</keyword>
<dbReference type="Proteomes" id="UP000800235">
    <property type="component" value="Unassembled WGS sequence"/>
</dbReference>
<evidence type="ECO:0000256" key="7">
    <source>
        <dbReference type="ARBA" id="ARBA00023295"/>
    </source>
</evidence>
<gene>
    <name evidence="14" type="ORF">EJ08DRAFT_579784</name>
</gene>
<evidence type="ECO:0000313" key="14">
    <source>
        <dbReference type="EMBL" id="KAF2435811.1"/>
    </source>
</evidence>
<reference evidence="14" key="1">
    <citation type="journal article" date="2020" name="Stud. Mycol.">
        <title>101 Dothideomycetes genomes: a test case for predicting lifestyles and emergence of pathogens.</title>
        <authorList>
            <person name="Haridas S."/>
            <person name="Albert R."/>
            <person name="Binder M."/>
            <person name="Bloem J."/>
            <person name="Labutti K."/>
            <person name="Salamov A."/>
            <person name="Andreopoulos B."/>
            <person name="Baker S."/>
            <person name="Barry K."/>
            <person name="Bills G."/>
            <person name="Bluhm B."/>
            <person name="Cannon C."/>
            <person name="Castanera R."/>
            <person name="Culley D."/>
            <person name="Daum C."/>
            <person name="Ezra D."/>
            <person name="Gonzalez J."/>
            <person name="Henrissat B."/>
            <person name="Kuo A."/>
            <person name="Liang C."/>
            <person name="Lipzen A."/>
            <person name="Lutzoni F."/>
            <person name="Magnuson J."/>
            <person name="Mondo S."/>
            <person name="Nolan M."/>
            <person name="Ohm R."/>
            <person name="Pangilinan J."/>
            <person name="Park H.-J."/>
            <person name="Ramirez L."/>
            <person name="Alfaro M."/>
            <person name="Sun H."/>
            <person name="Tritt A."/>
            <person name="Yoshinaga Y."/>
            <person name="Zwiers L.-H."/>
            <person name="Turgeon B."/>
            <person name="Goodwin S."/>
            <person name="Spatafora J."/>
            <person name="Crous P."/>
            <person name="Grigoriev I."/>
        </authorList>
    </citation>
    <scope>NUCLEOTIDE SEQUENCE</scope>
    <source>
        <strain evidence="14">CBS 130266</strain>
    </source>
</reference>
<evidence type="ECO:0000256" key="2">
    <source>
        <dbReference type="ARBA" id="ARBA00008773"/>
    </source>
</evidence>
<dbReference type="GO" id="GO:0009277">
    <property type="term" value="C:fungal-type cell wall"/>
    <property type="evidence" value="ECO:0007669"/>
    <property type="project" value="TreeGrafter"/>
</dbReference>
<comment type="similarity">
    <text evidence="2">Belongs to the glycosyl hydrolase 17 family.</text>
</comment>
<comment type="caution">
    <text evidence="14">The sequence shown here is derived from an EMBL/GenBank/DDBJ whole genome shotgun (WGS) entry which is preliminary data.</text>
</comment>
<dbReference type="AlphaFoldDB" id="A0A9P4P1Q8"/>
<feature type="compositionally biased region" description="Low complexity" evidence="13">
    <location>
        <begin position="190"/>
        <end position="205"/>
    </location>
</feature>
<evidence type="ECO:0000256" key="8">
    <source>
        <dbReference type="ARBA" id="ARBA00024983"/>
    </source>
</evidence>
<dbReference type="SUPFAM" id="SSF51445">
    <property type="entry name" value="(Trans)glycosidases"/>
    <property type="match status" value="1"/>
</dbReference>
<keyword evidence="15" id="KW-1185">Reference proteome</keyword>